<dbReference type="Proteomes" id="UP000840928">
    <property type="component" value="Unassembled WGS sequence"/>
</dbReference>
<dbReference type="InterPro" id="IPR035421">
    <property type="entry name" value="Terminase_6C"/>
</dbReference>
<dbReference type="RefSeq" id="WP_046811227.1">
    <property type="nucleotide sequence ID" value="NZ_CP011398.2"/>
</dbReference>
<keyword evidence="1" id="KW-1188">Viral release from host cell</keyword>
<gene>
    <name evidence="4" type="primary">terL</name>
    <name evidence="3" type="ORF">F6515_07590</name>
    <name evidence="4" type="ORF">GYU24_02385</name>
    <name evidence="5" type="ORF">GZK27_05385</name>
</gene>
<dbReference type="AlphaFoldDB" id="A0A3D7VJC6"/>
<dbReference type="InterPro" id="IPR006517">
    <property type="entry name" value="Phage_terminase_lsu-like_C"/>
</dbReference>
<proteinExistence type="predicted"/>
<reference evidence="3 6" key="2">
    <citation type="submission" date="2019-09" db="EMBL/GenBank/DDBJ databases">
        <authorList>
            <consortium name="PulseNet: The National Subtyping Network for Foodborne Disease Surveillance"/>
            <person name="Tarr C.L."/>
            <person name="Trees E."/>
            <person name="Katz L.S."/>
            <person name="Carleton-Romer H.A."/>
            <person name="Stroika S."/>
            <person name="Kucerova Z."/>
            <person name="Roache K.F."/>
            <person name="Sabol A.L."/>
            <person name="Besser J."/>
            <person name="Gerner-Smidt P."/>
        </authorList>
    </citation>
    <scope>NUCLEOTIDE SEQUENCE [LARGE SCALE GENOMIC DNA]</scope>
    <source>
        <strain evidence="3 6">PNUSAL005692</strain>
    </source>
</reference>
<dbReference type="EMBL" id="AALGDA010000018">
    <property type="protein sequence ID" value="ECY9782854.1"/>
    <property type="molecule type" value="Genomic_DNA"/>
</dbReference>
<evidence type="ECO:0000313" key="3">
    <source>
        <dbReference type="EMBL" id="ECY9782854.1"/>
    </source>
</evidence>
<evidence type="ECO:0000313" key="5">
    <source>
        <dbReference type="EMBL" id="HAC3054931.1"/>
    </source>
</evidence>
<sequence length="486" mass="56095">MQQALENDVTEQEALLEELDIELAKRSYRDYVTYSHFGDYQLFEHTELICEKLQHIIDGEQKYYIFELPPRHSKSMTITETFPSYFLMKNPKKRVITTSYSDALAKQFGRKNRDKIKMAGDQLFDIHINPANSGVTDWSIDQYGGGMYSTSMLGGATGRGADLLIIDDPIKNREEAESKTIRDKIYQEWESTFFTRLHKGHSVIVIMTRWHEDDLIGRLLKANTLPWERIRLPAIAEENDLLGREIGQSLCPELGYNEEWAEITKKTVGSRTWASLYQQRPRPAEGAIFKEKWLKFYVPSEEFRKKYDLGEDVAILPRLFDKSAQSWDMAFKDTKTSDFVAGHVWNRKKADFFFIDRIHDRMGFPETINAVKRFTVKHPKAVAKYIEDKANGPAVMQTLKGQIMGMIPVEPEGGKEARANAVTPIFESGNVYFPHPYYCPWINDVIEEVLAFPNGEHDDDVDAMTQALVKLMIGQQSLLDRYKNLM</sequence>
<reference evidence="4" key="3">
    <citation type="submission" date="2020-01" db="EMBL/GenBank/DDBJ databases">
        <authorList>
            <consortium name="NCBI Pathogen Detection Project"/>
        </authorList>
    </citation>
    <scope>NUCLEOTIDE SEQUENCE</scope>
    <source>
        <strain evidence="4">CFIAFB20160038</strain>
        <strain evidence="5">LiDS0115</strain>
    </source>
</reference>
<protein>
    <submittedName>
        <fullName evidence="4">Phage terminase large subunit</fullName>
    </submittedName>
</protein>
<dbReference type="Proteomes" id="UP000489121">
    <property type="component" value="Unassembled WGS sequence"/>
</dbReference>
<evidence type="ECO:0000313" key="4">
    <source>
        <dbReference type="EMBL" id="HAB9174543.1"/>
    </source>
</evidence>
<dbReference type="Pfam" id="PF03237">
    <property type="entry name" value="Terminase_6N"/>
    <property type="match status" value="1"/>
</dbReference>
<dbReference type="Pfam" id="PF17289">
    <property type="entry name" value="Terminase_6C"/>
    <property type="match status" value="1"/>
</dbReference>
<organism evidence="4">
    <name type="scientific">Listeria monocytogenes</name>
    <dbReference type="NCBI Taxonomy" id="1639"/>
    <lineage>
        <taxon>Bacteria</taxon>
        <taxon>Bacillati</taxon>
        <taxon>Bacillota</taxon>
        <taxon>Bacilli</taxon>
        <taxon>Bacillales</taxon>
        <taxon>Listeriaceae</taxon>
        <taxon>Listeria</taxon>
    </lineage>
</organism>
<evidence type="ECO:0000313" key="6">
    <source>
        <dbReference type="Proteomes" id="UP000489121"/>
    </source>
</evidence>
<accession>A0A3D7VJC6</accession>
<evidence type="ECO:0000259" key="2">
    <source>
        <dbReference type="Pfam" id="PF17289"/>
    </source>
</evidence>
<feature type="domain" description="Terminase large subunit gp17-like C-terminal" evidence="2">
    <location>
        <begin position="326"/>
        <end position="470"/>
    </location>
</feature>
<evidence type="ECO:0000313" key="7">
    <source>
        <dbReference type="Proteomes" id="UP000841561"/>
    </source>
</evidence>
<dbReference type="NCBIfam" id="TIGR01630">
    <property type="entry name" value="psiM2_ORF9"/>
    <property type="match status" value="1"/>
</dbReference>
<dbReference type="Gene3D" id="3.30.420.240">
    <property type="match status" value="1"/>
</dbReference>
<dbReference type="Proteomes" id="UP000841561">
    <property type="component" value="Unassembled WGS sequence"/>
</dbReference>
<dbReference type="EMBL" id="DAAKPP010000002">
    <property type="protein sequence ID" value="HAC3054931.1"/>
    <property type="molecule type" value="Genomic_DNA"/>
</dbReference>
<dbReference type="EMBL" id="DAAIRR010000001">
    <property type="protein sequence ID" value="HAB9174543.1"/>
    <property type="molecule type" value="Genomic_DNA"/>
</dbReference>
<comment type="caution">
    <text evidence="4">The sequence shown here is derived from an EMBL/GenBank/DDBJ whole genome shotgun (WGS) entry which is preliminary data.</text>
</comment>
<reference evidence="4 7" key="1">
    <citation type="journal article" date="2018" name="Genome Biol.">
        <title>SKESA: strategic k-mer extension for scrupulous assemblies.</title>
        <authorList>
            <person name="Souvorov A."/>
            <person name="Agarwala R."/>
            <person name="Lipman D.J."/>
        </authorList>
    </citation>
    <scope>NUCLEOTIDE SEQUENCE [LARGE SCALE GENOMIC DNA]</scope>
    <source>
        <strain evidence="4">CFIAFB20160038</strain>
        <strain evidence="5 7">LiDS0115</strain>
    </source>
</reference>
<name>A0A3D7VJC6_LISMN</name>
<evidence type="ECO:0000256" key="1">
    <source>
        <dbReference type="ARBA" id="ARBA00022612"/>
    </source>
</evidence>